<accession>A0A9P5HT07</accession>
<evidence type="ECO:0000313" key="3">
    <source>
        <dbReference type="Proteomes" id="UP000722485"/>
    </source>
</evidence>
<dbReference type="AlphaFoldDB" id="A0A9P5HT07"/>
<dbReference type="OrthoDB" id="4330845at2759"/>
<protein>
    <recommendedName>
        <fullName evidence="1">NACHT-NTPase and P-loop NTPases N-terminal domain-containing protein</fullName>
    </recommendedName>
</protein>
<reference evidence="2" key="1">
    <citation type="submission" date="2020-03" db="EMBL/GenBank/DDBJ databases">
        <title>Draft Genome Sequence of Cylindrodendrum hubeiense.</title>
        <authorList>
            <person name="Buettner E."/>
            <person name="Kellner H."/>
        </authorList>
    </citation>
    <scope>NUCLEOTIDE SEQUENCE</scope>
    <source>
        <strain evidence="2">IHI 201604</strain>
    </source>
</reference>
<sequence length="220" mass="24186">MPSAATKKTIKEIERRISSIETTIEKVNEVEQGTTLPQAFPVVAGYLPLVVKVLSSIVSHLKEKESAEETEDDKESYLEMKAAAEEWRSLVERLDDLFDTIPSEDSSAWVDRYREAVGSDDRLEEVMRALLSGIRDIAKVPLVNEDEIKDLQEALKVVKRLPPSLEDGGKTGQNFINNGPGIMPIHLGKGELNVNSGPGFMVTGKGAHSTVNYNGQKPPS</sequence>
<keyword evidence="3" id="KW-1185">Reference proteome</keyword>
<feature type="domain" description="NACHT-NTPase and P-loop NTPases N-terminal" evidence="1">
    <location>
        <begin position="14"/>
        <end position="136"/>
    </location>
</feature>
<dbReference type="InterPro" id="IPR031352">
    <property type="entry name" value="SesA"/>
</dbReference>
<organism evidence="2 3">
    <name type="scientific">Cylindrodendrum hubeiense</name>
    <dbReference type="NCBI Taxonomy" id="595255"/>
    <lineage>
        <taxon>Eukaryota</taxon>
        <taxon>Fungi</taxon>
        <taxon>Dikarya</taxon>
        <taxon>Ascomycota</taxon>
        <taxon>Pezizomycotina</taxon>
        <taxon>Sordariomycetes</taxon>
        <taxon>Hypocreomycetidae</taxon>
        <taxon>Hypocreales</taxon>
        <taxon>Nectriaceae</taxon>
        <taxon>Cylindrodendrum</taxon>
    </lineage>
</organism>
<name>A0A9P5HT07_9HYPO</name>
<gene>
    <name evidence="2" type="ORF">G7Z17_g119</name>
</gene>
<dbReference type="EMBL" id="JAANBB010000001">
    <property type="protein sequence ID" value="KAF7558279.1"/>
    <property type="molecule type" value="Genomic_DNA"/>
</dbReference>
<dbReference type="Proteomes" id="UP000722485">
    <property type="component" value="Unassembled WGS sequence"/>
</dbReference>
<dbReference type="Pfam" id="PF17107">
    <property type="entry name" value="SesA"/>
    <property type="match status" value="1"/>
</dbReference>
<evidence type="ECO:0000313" key="2">
    <source>
        <dbReference type="EMBL" id="KAF7558279.1"/>
    </source>
</evidence>
<proteinExistence type="predicted"/>
<evidence type="ECO:0000259" key="1">
    <source>
        <dbReference type="Pfam" id="PF17107"/>
    </source>
</evidence>
<comment type="caution">
    <text evidence="2">The sequence shown here is derived from an EMBL/GenBank/DDBJ whole genome shotgun (WGS) entry which is preliminary data.</text>
</comment>